<accession>A0A645FUN8</accession>
<dbReference type="EMBL" id="VSSQ01064610">
    <property type="protein sequence ID" value="MPN17470.1"/>
    <property type="molecule type" value="Genomic_DNA"/>
</dbReference>
<comment type="caution">
    <text evidence="1">The sequence shown here is derived from an EMBL/GenBank/DDBJ whole genome shotgun (WGS) entry which is preliminary data.</text>
</comment>
<sequence>MVVQHGGQQVVGCADGVKIAGEVEVNVLHGDNLGVAAAGRAALNAEHRAERRLPKRQHHPLAHEVQRVGQAHAGGGLALSRGRGVNGGDQNQLALAGRAPQRGYVHLGLGASVRLQQVLVKIQL</sequence>
<proteinExistence type="predicted"/>
<dbReference type="AlphaFoldDB" id="A0A645FUN8"/>
<protein>
    <submittedName>
        <fullName evidence="1">Uncharacterized protein</fullName>
    </submittedName>
</protein>
<gene>
    <name evidence="1" type="ORF">SDC9_164823</name>
</gene>
<reference evidence="1" key="1">
    <citation type="submission" date="2019-08" db="EMBL/GenBank/DDBJ databases">
        <authorList>
            <person name="Kucharzyk K."/>
            <person name="Murdoch R.W."/>
            <person name="Higgins S."/>
            <person name="Loffler F."/>
        </authorList>
    </citation>
    <scope>NUCLEOTIDE SEQUENCE</scope>
</reference>
<name>A0A645FUN8_9ZZZZ</name>
<evidence type="ECO:0000313" key="1">
    <source>
        <dbReference type="EMBL" id="MPN17470.1"/>
    </source>
</evidence>
<organism evidence="1">
    <name type="scientific">bioreactor metagenome</name>
    <dbReference type="NCBI Taxonomy" id="1076179"/>
    <lineage>
        <taxon>unclassified sequences</taxon>
        <taxon>metagenomes</taxon>
        <taxon>ecological metagenomes</taxon>
    </lineage>
</organism>